<dbReference type="InterPro" id="IPR027417">
    <property type="entry name" value="P-loop_NTPase"/>
</dbReference>
<dbReference type="RefSeq" id="WP_161566092.1">
    <property type="nucleotide sequence ID" value="NZ_CP029684.2"/>
</dbReference>
<gene>
    <name evidence="3" type="ORF">DLJ48_01705</name>
</gene>
<dbReference type="Pfam" id="PF07693">
    <property type="entry name" value="KAP_NTPase"/>
    <property type="match status" value="1"/>
</dbReference>
<feature type="domain" description="KAP NTPase" evidence="2">
    <location>
        <begin position="80"/>
        <end position="339"/>
    </location>
</feature>
<evidence type="ECO:0000313" key="3">
    <source>
        <dbReference type="EMBL" id="QAS69327.2"/>
    </source>
</evidence>
<dbReference type="EMBL" id="CP029684">
    <property type="protein sequence ID" value="QAS69327.2"/>
    <property type="molecule type" value="Genomic_DNA"/>
</dbReference>
<keyword evidence="1" id="KW-0472">Membrane</keyword>
<reference evidence="3 4" key="1">
    <citation type="journal article" date="2019" name="Syst. Appl. Microbiol.">
        <title>Oenococcus sicerae sp. nov., isolated from French cider.</title>
        <authorList>
            <person name="Cousin F.J."/>
            <person name="Le Guellec R."/>
            <person name="Chagnot C."/>
            <person name="Goux D."/>
            <person name="Dalmasso M."/>
            <person name="Laplace J.M."/>
            <person name="Cretenet M."/>
        </authorList>
    </citation>
    <scope>NUCLEOTIDE SEQUENCE [LARGE SCALE GENOMIC DNA]</scope>
    <source>
        <strain evidence="3 4">UCMA 15228</strain>
    </source>
</reference>
<accession>A0ABX5QKU5</accession>
<dbReference type="SUPFAM" id="SSF52540">
    <property type="entry name" value="P-loop containing nucleoside triphosphate hydrolases"/>
    <property type="match status" value="1"/>
</dbReference>
<evidence type="ECO:0000256" key="1">
    <source>
        <dbReference type="SAM" id="Phobius"/>
    </source>
</evidence>
<evidence type="ECO:0000259" key="2">
    <source>
        <dbReference type="Pfam" id="PF07693"/>
    </source>
</evidence>
<organism evidence="3 4">
    <name type="scientific">Oenococcus sicerae</name>
    <dbReference type="NCBI Taxonomy" id="2203724"/>
    <lineage>
        <taxon>Bacteria</taxon>
        <taxon>Bacillati</taxon>
        <taxon>Bacillota</taxon>
        <taxon>Bacilli</taxon>
        <taxon>Lactobacillales</taxon>
        <taxon>Lactobacillaceae</taxon>
        <taxon>Oenococcus</taxon>
    </lineage>
</organism>
<proteinExistence type="predicted"/>
<keyword evidence="1" id="KW-1133">Transmembrane helix</keyword>
<evidence type="ECO:0000313" key="4">
    <source>
        <dbReference type="Proteomes" id="UP000286907"/>
    </source>
</evidence>
<keyword evidence="4" id="KW-1185">Reference proteome</keyword>
<feature type="transmembrane region" description="Helical" evidence="1">
    <location>
        <begin position="6"/>
        <end position="28"/>
    </location>
</feature>
<dbReference type="Gene3D" id="3.40.50.300">
    <property type="entry name" value="P-loop containing nucleotide triphosphate hydrolases"/>
    <property type="match status" value="1"/>
</dbReference>
<sequence>MLILHIALIIDISLIALIVVLYAAFVFFRNRLIYERPRAQSETQLLDLKDICYPANGKYDLTKPFLVKETEVDYDLLSRNSLIQDLQSTINYYDSPDRFVIGIEGPWGSGKSTLVKNAITGLDKNQVIIIDDFEPWIYKDQVSLVDDLFRKIFGQGSLRLSSRQIKAVTNLALSLMFGNKGNGLLDNLFSNSRDRSSELNAYFEDIDTVLERDNKKVLLVIDNLDRIEAENVFLILNLVNNVLNLKRLLVVLLYDKEQLEHSLKNIGINPGYLNKIVQKKISMPIRSKEYLAGIYTSALANIALANGISLNTKNTETVEIISFLANNFDLREFKRFINSSIASYFKTEKRLFFPDYLVAEIIKFQDFSVYEQIYQQRHFFISSDLNQDISFYVTDEKKNQEKYQIFFDDFFKVPDHGKYLDLLATCFSNAAVFRDGQTGLQREYTYSSLGPNPRPDIMRNKRMMSANFFNAYLGTNSDPMIEVMDFAKLLVSNTDQSSDLKSSFQQLPNKPLVFQKDLLTGLNFVVGDLKSEDASILIRKFLDFYLLPTRYLPADFLFKNAIARTTGEICQLLDLPDFKQIMVEYCLRDPKYLSLVYELINDLQNAFPGYSDRDLDLNNKLDFLKTEFQKFLNSIYDEQDVNLYDRSTYSFANIYSMSRFLYKADPVHFPDAPSIIKTYVDFHMNTENAYRVLNDMIREYRTVSGGVKVYYKYGMTDNYDKFVNVTQLSMLLEKNSPKNDKQSFIKSVFDVRNKEDKTILSNDSIALDTID</sequence>
<protein>
    <recommendedName>
        <fullName evidence="2">KAP NTPase domain-containing protein</fullName>
    </recommendedName>
</protein>
<dbReference type="Proteomes" id="UP000286907">
    <property type="component" value="Chromosome"/>
</dbReference>
<dbReference type="InterPro" id="IPR011646">
    <property type="entry name" value="KAP_P-loop"/>
</dbReference>
<keyword evidence="1" id="KW-0812">Transmembrane</keyword>
<name>A0ABX5QKU5_9LACO</name>